<comment type="caution">
    <text evidence="2">The sequence shown here is derived from an EMBL/GenBank/DDBJ whole genome shotgun (WGS) entry which is preliminary data.</text>
</comment>
<sequence length="417" mass="46787">MVRALELIQTFDATAPDYSVTEECPTSPRLYSVDHCTIKVGLSLAYHWLPPLEDREIPEFNLQYPDSPTIPGYPDLSIATGRSDTVTRGGSPGPDPRDISDCDPRDTSGPDSYDSWVTDDGRHNPHPIRVELADHHLSPYGECHGDLCHQLQAIAEDRRRDWETPEPLIPYVKWTMGEYGAKPELAQFFFDNPIHSETSPGEYEIRTEPSPEGEVPTYQKDRNSPYYHRPKTSPSISGLEILRPTSGTAGTHGSTLPSPTTDTGSRSQTQRNPCPIPNQPPNPIMKKAVTEMDWEELLEWQGGSLANEGSWITTDAAKLMYQQQLPEMVRNAIYEDEVRYHVAKLWNQLHNDQADVLQPFEQRSYPPYHWVIIPKEPKATLPPGSRLLGGMPAEEAVPGGEEWTDPAQPPSQHAKVL</sequence>
<dbReference type="AlphaFoldDB" id="A0AA39JXI8"/>
<feature type="region of interest" description="Disordered" evidence="1">
    <location>
        <begin position="193"/>
        <end position="283"/>
    </location>
</feature>
<protein>
    <submittedName>
        <fullName evidence="2">Uncharacterized protein</fullName>
    </submittedName>
</protein>
<evidence type="ECO:0000313" key="2">
    <source>
        <dbReference type="EMBL" id="KAK0449651.1"/>
    </source>
</evidence>
<evidence type="ECO:0000256" key="1">
    <source>
        <dbReference type="SAM" id="MobiDB-lite"/>
    </source>
</evidence>
<feature type="region of interest" description="Disordered" evidence="1">
    <location>
        <begin position="389"/>
        <end position="417"/>
    </location>
</feature>
<name>A0AA39JXI8_ARMTA</name>
<feature type="compositionally biased region" description="Polar residues" evidence="1">
    <location>
        <begin position="245"/>
        <end position="271"/>
    </location>
</feature>
<evidence type="ECO:0000313" key="3">
    <source>
        <dbReference type="Proteomes" id="UP001175211"/>
    </source>
</evidence>
<accession>A0AA39JXI8</accession>
<feature type="compositionally biased region" description="Basic and acidic residues" evidence="1">
    <location>
        <begin position="95"/>
        <end position="108"/>
    </location>
</feature>
<proteinExistence type="predicted"/>
<dbReference type="EMBL" id="JAUEPS010000038">
    <property type="protein sequence ID" value="KAK0449651.1"/>
    <property type="molecule type" value="Genomic_DNA"/>
</dbReference>
<dbReference type="RefSeq" id="XP_060326943.1">
    <property type="nucleotide sequence ID" value="XM_060469946.1"/>
</dbReference>
<keyword evidence="3" id="KW-1185">Reference proteome</keyword>
<feature type="region of interest" description="Disordered" evidence="1">
    <location>
        <begin position="66"/>
        <end position="120"/>
    </location>
</feature>
<dbReference type="Proteomes" id="UP001175211">
    <property type="component" value="Unassembled WGS sequence"/>
</dbReference>
<dbReference type="GeneID" id="85353494"/>
<reference evidence="2" key="1">
    <citation type="submission" date="2023-06" db="EMBL/GenBank/DDBJ databases">
        <authorList>
            <consortium name="Lawrence Berkeley National Laboratory"/>
            <person name="Ahrendt S."/>
            <person name="Sahu N."/>
            <person name="Indic B."/>
            <person name="Wong-Bajracharya J."/>
            <person name="Merenyi Z."/>
            <person name="Ke H.-M."/>
            <person name="Monk M."/>
            <person name="Kocsube S."/>
            <person name="Drula E."/>
            <person name="Lipzen A."/>
            <person name="Balint B."/>
            <person name="Henrissat B."/>
            <person name="Andreopoulos B."/>
            <person name="Martin F.M."/>
            <person name="Harder C.B."/>
            <person name="Rigling D."/>
            <person name="Ford K.L."/>
            <person name="Foster G.D."/>
            <person name="Pangilinan J."/>
            <person name="Papanicolaou A."/>
            <person name="Barry K."/>
            <person name="LaButti K."/>
            <person name="Viragh M."/>
            <person name="Koriabine M."/>
            <person name="Yan M."/>
            <person name="Riley R."/>
            <person name="Champramary S."/>
            <person name="Plett K.L."/>
            <person name="Tsai I.J."/>
            <person name="Slot J."/>
            <person name="Sipos G."/>
            <person name="Plett J."/>
            <person name="Nagy L.G."/>
            <person name="Grigoriev I.V."/>
        </authorList>
    </citation>
    <scope>NUCLEOTIDE SEQUENCE</scope>
    <source>
        <strain evidence="2">CCBAS 213</strain>
    </source>
</reference>
<feature type="compositionally biased region" description="Pro residues" evidence="1">
    <location>
        <begin position="274"/>
        <end position="283"/>
    </location>
</feature>
<gene>
    <name evidence="2" type="ORF">EV420DRAFT_1483168</name>
</gene>
<organism evidence="2 3">
    <name type="scientific">Armillaria tabescens</name>
    <name type="common">Ringless honey mushroom</name>
    <name type="synonym">Agaricus tabescens</name>
    <dbReference type="NCBI Taxonomy" id="1929756"/>
    <lineage>
        <taxon>Eukaryota</taxon>
        <taxon>Fungi</taxon>
        <taxon>Dikarya</taxon>
        <taxon>Basidiomycota</taxon>
        <taxon>Agaricomycotina</taxon>
        <taxon>Agaricomycetes</taxon>
        <taxon>Agaricomycetidae</taxon>
        <taxon>Agaricales</taxon>
        <taxon>Marasmiineae</taxon>
        <taxon>Physalacriaceae</taxon>
        <taxon>Desarmillaria</taxon>
    </lineage>
</organism>